<proteinExistence type="predicted"/>
<keyword evidence="1" id="KW-0175">Coiled coil</keyword>
<evidence type="ECO:0000313" key="4">
    <source>
        <dbReference type="Proteomes" id="UP001381693"/>
    </source>
</evidence>
<name>A0AAN8XJP4_HALRR</name>
<keyword evidence="4" id="KW-1185">Reference proteome</keyword>
<organism evidence="3 4">
    <name type="scientific">Halocaridina rubra</name>
    <name type="common">Hawaiian red shrimp</name>
    <dbReference type="NCBI Taxonomy" id="373956"/>
    <lineage>
        <taxon>Eukaryota</taxon>
        <taxon>Metazoa</taxon>
        <taxon>Ecdysozoa</taxon>
        <taxon>Arthropoda</taxon>
        <taxon>Crustacea</taxon>
        <taxon>Multicrustacea</taxon>
        <taxon>Malacostraca</taxon>
        <taxon>Eumalacostraca</taxon>
        <taxon>Eucarida</taxon>
        <taxon>Decapoda</taxon>
        <taxon>Pleocyemata</taxon>
        <taxon>Caridea</taxon>
        <taxon>Atyoidea</taxon>
        <taxon>Atyidae</taxon>
        <taxon>Halocaridina</taxon>
    </lineage>
</organism>
<feature type="region of interest" description="Disordered" evidence="2">
    <location>
        <begin position="85"/>
        <end position="107"/>
    </location>
</feature>
<gene>
    <name evidence="3" type="ORF">SK128_006403</name>
</gene>
<feature type="coiled-coil region" evidence="1">
    <location>
        <begin position="48"/>
        <end position="75"/>
    </location>
</feature>
<feature type="non-terminal residue" evidence="3">
    <location>
        <position position="107"/>
    </location>
</feature>
<accession>A0AAN8XJP4</accession>
<dbReference type="Proteomes" id="UP001381693">
    <property type="component" value="Unassembled WGS sequence"/>
</dbReference>
<dbReference type="AlphaFoldDB" id="A0AAN8XJP4"/>
<dbReference type="EMBL" id="JAXCGZ010002321">
    <property type="protein sequence ID" value="KAK7084041.1"/>
    <property type="molecule type" value="Genomic_DNA"/>
</dbReference>
<sequence length="107" mass="11994">MTESYDLTLGSFDGSDLCNTVLENVGRRIDYHVNTLKEGIRNIVDLEIRVLAGQIARLRDRLAELEGMNAALRQIASPEALKYLQLNPEPPGKEDPPIRPMKGSYKI</sequence>
<evidence type="ECO:0000313" key="3">
    <source>
        <dbReference type="EMBL" id="KAK7084041.1"/>
    </source>
</evidence>
<reference evidence="3 4" key="1">
    <citation type="submission" date="2023-11" db="EMBL/GenBank/DDBJ databases">
        <title>Halocaridina rubra genome assembly.</title>
        <authorList>
            <person name="Smith C."/>
        </authorList>
    </citation>
    <scope>NUCLEOTIDE SEQUENCE [LARGE SCALE GENOMIC DNA]</scope>
    <source>
        <strain evidence="3">EP-1</strain>
        <tissue evidence="3">Whole</tissue>
    </source>
</reference>
<evidence type="ECO:0000256" key="1">
    <source>
        <dbReference type="SAM" id="Coils"/>
    </source>
</evidence>
<comment type="caution">
    <text evidence="3">The sequence shown here is derived from an EMBL/GenBank/DDBJ whole genome shotgun (WGS) entry which is preliminary data.</text>
</comment>
<evidence type="ECO:0000256" key="2">
    <source>
        <dbReference type="SAM" id="MobiDB-lite"/>
    </source>
</evidence>
<dbReference type="SUPFAM" id="SSF58026">
    <property type="entry name" value="Delta-sleep-inducing peptide immunoreactive peptide"/>
    <property type="match status" value="1"/>
</dbReference>
<protein>
    <submittedName>
        <fullName evidence="3">Uncharacterized protein</fullName>
    </submittedName>
</protein>